<evidence type="ECO:0000313" key="1">
    <source>
        <dbReference type="EMBL" id="KAJ8640377.1"/>
    </source>
</evidence>
<sequence length="77" mass="8373">MGFWRAFFFIIVYLSLKYLTIEATRPWNGAVSTSRENRSGCSYTPGEDGDLDNAFSAVAVDVDGWDGSLTGSIITGV</sequence>
<protein>
    <submittedName>
        <fullName evidence="1">Uncharacterized protein</fullName>
    </submittedName>
</protein>
<name>A0ACC2M3N6_PERAE</name>
<gene>
    <name evidence="1" type="ORF">MRB53_017071</name>
</gene>
<keyword evidence="2" id="KW-1185">Reference proteome</keyword>
<dbReference type="Proteomes" id="UP001234297">
    <property type="component" value="Chromosome 5"/>
</dbReference>
<dbReference type="EMBL" id="CM056813">
    <property type="protein sequence ID" value="KAJ8640377.1"/>
    <property type="molecule type" value="Genomic_DNA"/>
</dbReference>
<evidence type="ECO:0000313" key="2">
    <source>
        <dbReference type="Proteomes" id="UP001234297"/>
    </source>
</evidence>
<reference evidence="1 2" key="1">
    <citation type="journal article" date="2022" name="Hortic Res">
        <title>A haplotype resolved chromosomal level avocado genome allows analysis of novel avocado genes.</title>
        <authorList>
            <person name="Nath O."/>
            <person name="Fletcher S.J."/>
            <person name="Hayward A."/>
            <person name="Shaw L.M."/>
            <person name="Masouleh A.K."/>
            <person name="Furtado A."/>
            <person name="Henry R.J."/>
            <person name="Mitter N."/>
        </authorList>
    </citation>
    <scope>NUCLEOTIDE SEQUENCE [LARGE SCALE GENOMIC DNA]</scope>
    <source>
        <strain evidence="2">cv. Hass</strain>
    </source>
</reference>
<comment type="caution">
    <text evidence="1">The sequence shown here is derived from an EMBL/GenBank/DDBJ whole genome shotgun (WGS) entry which is preliminary data.</text>
</comment>
<accession>A0ACC2M3N6</accession>
<proteinExistence type="predicted"/>
<organism evidence="1 2">
    <name type="scientific">Persea americana</name>
    <name type="common">Avocado</name>
    <dbReference type="NCBI Taxonomy" id="3435"/>
    <lineage>
        <taxon>Eukaryota</taxon>
        <taxon>Viridiplantae</taxon>
        <taxon>Streptophyta</taxon>
        <taxon>Embryophyta</taxon>
        <taxon>Tracheophyta</taxon>
        <taxon>Spermatophyta</taxon>
        <taxon>Magnoliopsida</taxon>
        <taxon>Magnoliidae</taxon>
        <taxon>Laurales</taxon>
        <taxon>Lauraceae</taxon>
        <taxon>Persea</taxon>
    </lineage>
</organism>